<sequence length="128" mass="14217">MKPSPAVLTTAYYAFYDLHRPAYHAYAAAHLPTEEARIATTKLFETVASTWTSVVAERRPSAWAWQWFTQTVARRSGRTSTAVEDTHLLHHKLMLSVDQIATVTGAEPATVCSRLAAARREQISESDG</sequence>
<evidence type="ECO:0000313" key="2">
    <source>
        <dbReference type="Proteomes" id="UP001596915"/>
    </source>
</evidence>
<dbReference type="Proteomes" id="UP001596915">
    <property type="component" value="Unassembled WGS sequence"/>
</dbReference>
<reference evidence="2" key="1">
    <citation type="journal article" date="2019" name="Int. J. Syst. Evol. Microbiol.">
        <title>The Global Catalogue of Microorganisms (GCM) 10K type strain sequencing project: providing services to taxonomists for standard genome sequencing and annotation.</title>
        <authorList>
            <consortium name="The Broad Institute Genomics Platform"/>
            <consortium name="The Broad Institute Genome Sequencing Center for Infectious Disease"/>
            <person name="Wu L."/>
            <person name="Ma J."/>
        </authorList>
    </citation>
    <scope>NUCLEOTIDE SEQUENCE [LARGE SCALE GENOMIC DNA]</scope>
    <source>
        <strain evidence="2">JCM 12607</strain>
    </source>
</reference>
<proteinExistence type="predicted"/>
<evidence type="ECO:0008006" key="3">
    <source>
        <dbReference type="Google" id="ProtNLM"/>
    </source>
</evidence>
<dbReference type="EMBL" id="JBHTGL010000005">
    <property type="protein sequence ID" value="MFD0622274.1"/>
    <property type="molecule type" value="Genomic_DNA"/>
</dbReference>
<accession>A0ABW2WL67</accession>
<keyword evidence="2" id="KW-1185">Reference proteome</keyword>
<protein>
    <recommendedName>
        <fullName evidence="3">Sigma factor</fullName>
    </recommendedName>
</protein>
<organism evidence="1 2">
    <name type="scientific">Streptomyces sanglieri</name>
    <dbReference type="NCBI Taxonomy" id="193460"/>
    <lineage>
        <taxon>Bacteria</taxon>
        <taxon>Bacillati</taxon>
        <taxon>Actinomycetota</taxon>
        <taxon>Actinomycetes</taxon>
        <taxon>Kitasatosporales</taxon>
        <taxon>Streptomycetaceae</taxon>
        <taxon>Streptomyces</taxon>
    </lineage>
</organism>
<comment type="caution">
    <text evidence="1">The sequence shown here is derived from an EMBL/GenBank/DDBJ whole genome shotgun (WGS) entry which is preliminary data.</text>
</comment>
<evidence type="ECO:0000313" key="1">
    <source>
        <dbReference type="EMBL" id="MFD0622274.1"/>
    </source>
</evidence>
<gene>
    <name evidence="1" type="ORF">ACFQ2K_04985</name>
</gene>
<name>A0ABW2WL67_9ACTN</name>